<keyword evidence="3" id="KW-0347">Helicase</keyword>
<dbReference type="InterPro" id="IPR036388">
    <property type="entry name" value="WH-like_DNA-bd_sf"/>
</dbReference>
<dbReference type="Pfam" id="PF23445">
    <property type="entry name" value="WHD_SNRNP200"/>
    <property type="match status" value="1"/>
</dbReference>
<dbReference type="PANTHER" id="PTHR47961">
    <property type="entry name" value="DNA POLYMERASE THETA, PUTATIVE (AFU_ORTHOLOGUE AFUA_1G05260)-RELATED"/>
    <property type="match status" value="1"/>
</dbReference>
<dbReference type="PANTHER" id="PTHR47961:SF4">
    <property type="entry name" value="ACTIVATING SIGNAL COINTEGRATOR 1 COMPLEX SUBUNIT 3"/>
    <property type="match status" value="1"/>
</dbReference>
<keyword evidence="4" id="KW-0067">ATP-binding</keyword>
<dbReference type="GO" id="GO:0005524">
    <property type="term" value="F:ATP binding"/>
    <property type="evidence" value="ECO:0007669"/>
    <property type="project" value="UniProtKB-KW"/>
</dbReference>
<dbReference type="Gene3D" id="3.40.50.300">
    <property type="entry name" value="P-loop containing nucleotide triphosphate hydrolases"/>
    <property type="match status" value="1"/>
</dbReference>
<feature type="domain" description="MER3 helicase-like winged helix" evidence="5">
    <location>
        <begin position="40"/>
        <end position="75"/>
    </location>
</feature>
<dbReference type="InParanoid" id="A0A165NKJ5"/>
<dbReference type="Gene3D" id="1.10.10.10">
    <property type="entry name" value="Winged helix-like DNA-binding domain superfamily/Winged helix DNA-binding domain"/>
    <property type="match status" value="1"/>
</dbReference>
<evidence type="ECO:0000256" key="1">
    <source>
        <dbReference type="ARBA" id="ARBA00022741"/>
    </source>
</evidence>
<reference evidence="6 7" key="1">
    <citation type="journal article" date="2016" name="Mol. Biol. Evol.">
        <title>Comparative Genomics of Early-Diverging Mushroom-Forming Fungi Provides Insights into the Origins of Lignocellulose Decay Capabilities.</title>
        <authorList>
            <person name="Nagy L.G."/>
            <person name="Riley R."/>
            <person name="Tritt A."/>
            <person name="Adam C."/>
            <person name="Daum C."/>
            <person name="Floudas D."/>
            <person name="Sun H."/>
            <person name="Yadav J.S."/>
            <person name="Pangilinan J."/>
            <person name="Larsson K.H."/>
            <person name="Matsuura K."/>
            <person name="Barry K."/>
            <person name="Labutti K."/>
            <person name="Kuo R."/>
            <person name="Ohm R.A."/>
            <person name="Bhattacharya S.S."/>
            <person name="Shirouzu T."/>
            <person name="Yoshinaga Y."/>
            <person name="Martin F.M."/>
            <person name="Grigoriev I.V."/>
            <person name="Hibbett D.S."/>
        </authorList>
    </citation>
    <scope>NUCLEOTIDE SEQUENCE [LARGE SCALE GENOMIC DNA]</scope>
    <source>
        <strain evidence="6 7">HHB14362 ss-1</strain>
    </source>
</reference>
<keyword evidence="1" id="KW-0547">Nucleotide-binding</keyword>
<dbReference type="GO" id="GO:0005634">
    <property type="term" value="C:nucleus"/>
    <property type="evidence" value="ECO:0007669"/>
    <property type="project" value="TreeGrafter"/>
</dbReference>
<dbReference type="GO" id="GO:0004386">
    <property type="term" value="F:helicase activity"/>
    <property type="evidence" value="ECO:0007669"/>
    <property type="project" value="UniProtKB-KW"/>
</dbReference>
<evidence type="ECO:0000259" key="5">
    <source>
        <dbReference type="Pfam" id="PF23445"/>
    </source>
</evidence>
<proteinExistence type="predicted"/>
<dbReference type="InterPro" id="IPR050474">
    <property type="entry name" value="Hel308_SKI2-like"/>
</dbReference>
<gene>
    <name evidence="6" type="ORF">NEOLEDRAFT_1232275</name>
</gene>
<dbReference type="InterPro" id="IPR057842">
    <property type="entry name" value="WH_MER3"/>
</dbReference>
<keyword evidence="2" id="KW-0378">Hydrolase</keyword>
<name>A0A165NKJ5_9AGAM</name>
<dbReference type="AlphaFoldDB" id="A0A165NKJ5"/>
<evidence type="ECO:0000256" key="2">
    <source>
        <dbReference type="ARBA" id="ARBA00022801"/>
    </source>
</evidence>
<accession>A0A165NKJ5</accession>
<evidence type="ECO:0000256" key="4">
    <source>
        <dbReference type="ARBA" id="ARBA00022840"/>
    </source>
</evidence>
<keyword evidence="7" id="KW-1185">Reference proteome</keyword>
<protein>
    <recommendedName>
        <fullName evidence="5">MER3 helicase-like winged helix domain-containing protein</fullName>
    </recommendedName>
</protein>
<dbReference type="OrthoDB" id="3248834at2759"/>
<dbReference type="STRING" id="1314782.A0A165NKJ5"/>
<evidence type="ECO:0000313" key="7">
    <source>
        <dbReference type="Proteomes" id="UP000076761"/>
    </source>
</evidence>
<feature type="non-terminal residue" evidence="6">
    <location>
        <position position="161"/>
    </location>
</feature>
<evidence type="ECO:0000313" key="6">
    <source>
        <dbReference type="EMBL" id="KZT19775.1"/>
    </source>
</evidence>
<dbReference type="InterPro" id="IPR027417">
    <property type="entry name" value="P-loop_NTPase"/>
</dbReference>
<organism evidence="6 7">
    <name type="scientific">Neolentinus lepideus HHB14362 ss-1</name>
    <dbReference type="NCBI Taxonomy" id="1314782"/>
    <lineage>
        <taxon>Eukaryota</taxon>
        <taxon>Fungi</taxon>
        <taxon>Dikarya</taxon>
        <taxon>Basidiomycota</taxon>
        <taxon>Agaricomycotina</taxon>
        <taxon>Agaricomycetes</taxon>
        <taxon>Gloeophyllales</taxon>
        <taxon>Gloeophyllaceae</taxon>
        <taxon>Neolentinus</taxon>
    </lineage>
</organism>
<dbReference type="EMBL" id="KV425633">
    <property type="protein sequence ID" value="KZT19775.1"/>
    <property type="molecule type" value="Genomic_DNA"/>
</dbReference>
<dbReference type="FunFam" id="1.10.10.10:FF:000024">
    <property type="entry name" value="U5 small nuclear ribonucleoprotein helicase"/>
    <property type="match status" value="1"/>
</dbReference>
<sequence length="161" mass="18201">MLGHTGRPQYDTYGEGVIITDHSELQYYLSLMNQQLPIKSQFIAKLADNLNAEIVLSTIRNQDEAVQWLGYTYLLYSVGVDYEDNKGLVQKHADIIHSAPALLEKCHLIKYERASGRFQITDGDEPTAKINVLLQAYISQLKLEVLLSSLTWFLCNNPLVG</sequence>
<dbReference type="Proteomes" id="UP000076761">
    <property type="component" value="Unassembled WGS sequence"/>
</dbReference>
<evidence type="ECO:0000256" key="3">
    <source>
        <dbReference type="ARBA" id="ARBA00022806"/>
    </source>
</evidence>
<dbReference type="GO" id="GO:0016787">
    <property type="term" value="F:hydrolase activity"/>
    <property type="evidence" value="ECO:0007669"/>
    <property type="project" value="UniProtKB-KW"/>
</dbReference>